<comment type="cofactor">
    <cofactor evidence="1">
        <name>Mn(2+)</name>
        <dbReference type="ChEBI" id="CHEBI:29035"/>
    </cofactor>
</comment>
<evidence type="ECO:0000256" key="4">
    <source>
        <dbReference type="ARBA" id="ARBA00022679"/>
    </source>
</evidence>
<dbReference type="GO" id="GO:0000166">
    <property type="term" value="F:nucleotide binding"/>
    <property type="evidence" value="ECO:0007669"/>
    <property type="project" value="UniProtKB-KW"/>
</dbReference>
<evidence type="ECO:0000256" key="2">
    <source>
        <dbReference type="ARBA" id="ARBA00004147"/>
    </source>
</evidence>
<evidence type="ECO:0000256" key="6">
    <source>
        <dbReference type="ARBA" id="ARBA00022705"/>
    </source>
</evidence>
<keyword evidence="10" id="KW-0255">Endonuclease</keyword>
<keyword evidence="14" id="KW-0511">Multifunctional enzyme</keyword>
<organism evidence="19 20">
    <name type="scientific">uncultured marine virus</name>
    <dbReference type="NCBI Taxonomy" id="186617"/>
    <lineage>
        <taxon>Viruses</taxon>
        <taxon>environmental samples</taxon>
    </lineage>
</organism>
<evidence type="ECO:0000256" key="14">
    <source>
        <dbReference type="ARBA" id="ARBA00023268"/>
    </source>
</evidence>
<dbReference type="PROSITE" id="PS52020">
    <property type="entry name" value="CRESS_DNA_REP"/>
    <property type="match status" value="1"/>
</dbReference>
<comment type="catalytic activity">
    <reaction evidence="17">
        <text>ATP + H2O = ADP + phosphate + H(+)</text>
        <dbReference type="Rhea" id="RHEA:13065"/>
        <dbReference type="ChEBI" id="CHEBI:15377"/>
        <dbReference type="ChEBI" id="CHEBI:15378"/>
        <dbReference type="ChEBI" id="CHEBI:30616"/>
        <dbReference type="ChEBI" id="CHEBI:43474"/>
        <dbReference type="ChEBI" id="CHEBI:456216"/>
    </reaction>
</comment>
<evidence type="ECO:0000256" key="13">
    <source>
        <dbReference type="ARBA" id="ARBA00023125"/>
    </source>
</evidence>
<evidence type="ECO:0000256" key="15">
    <source>
        <dbReference type="ARBA" id="ARBA00030754"/>
    </source>
</evidence>
<proteinExistence type="inferred from homology"/>
<sequence>MVPIPQARYWLLTIPHAEFVPYLPPGFNWIRGQLELGAEGYLHWQIFVSCVQKSRRRGITSVFGTGIHAEPSRSAAAEDYVWKEDTRVEGTQFELGTKPVNRNSPADWTAIRTSAVAGDLAGVPSDVYVRCYHQLRSIGKDHLQPVAMVRTCNVFWGRTETGKSRRAWEEAGLEAFPKNPRSKFWDGYRDHEHVVMDEFRGAIDISYLLQWLDRYPVIVEVKGSSVVLRARTFWITSNLDPRLWYPDADAETMSALMRRLTITHFQ</sequence>
<keyword evidence="9" id="KW-0547">Nucleotide-binding</keyword>
<dbReference type="InterPro" id="IPR000605">
    <property type="entry name" value="Helicase_SF3_ssDNA/RNA_vir"/>
</dbReference>
<dbReference type="SUPFAM" id="SSF52540">
    <property type="entry name" value="P-loop containing nucleoside triphosphate hydrolases"/>
    <property type="match status" value="1"/>
</dbReference>
<dbReference type="GO" id="GO:0003677">
    <property type="term" value="F:DNA binding"/>
    <property type="evidence" value="ECO:0007669"/>
    <property type="project" value="UniProtKB-KW"/>
</dbReference>
<evidence type="ECO:0000256" key="12">
    <source>
        <dbReference type="ARBA" id="ARBA00023124"/>
    </source>
</evidence>
<dbReference type="GO" id="GO:0042025">
    <property type="term" value="C:host cell nucleus"/>
    <property type="evidence" value="ECO:0007669"/>
    <property type="project" value="UniProtKB-SubCell"/>
</dbReference>
<keyword evidence="4" id="KW-0808">Transferase</keyword>
<evidence type="ECO:0000313" key="19">
    <source>
        <dbReference type="EMBL" id="AGA18411.1"/>
    </source>
</evidence>
<name>S4TE56_9VIRU</name>
<dbReference type="InterPro" id="IPR027417">
    <property type="entry name" value="P-loop_NTPase"/>
</dbReference>
<keyword evidence="5" id="KW-0548">Nucleotidyltransferase</keyword>
<keyword evidence="7" id="KW-0540">Nuclease</keyword>
<dbReference type="InterPro" id="IPR049912">
    <property type="entry name" value="CRESS_DNA_REP"/>
</dbReference>
<keyword evidence="11" id="KW-0378">Hydrolase</keyword>
<dbReference type="GO" id="GO:0046872">
    <property type="term" value="F:metal ion binding"/>
    <property type="evidence" value="ECO:0007669"/>
    <property type="project" value="UniProtKB-KW"/>
</dbReference>
<dbReference type="GO" id="GO:0004519">
    <property type="term" value="F:endonuclease activity"/>
    <property type="evidence" value="ECO:0007669"/>
    <property type="project" value="UniProtKB-KW"/>
</dbReference>
<dbReference type="Proteomes" id="UP001515070">
    <property type="component" value="Segment"/>
</dbReference>
<evidence type="ECO:0000256" key="16">
    <source>
        <dbReference type="ARBA" id="ARBA00032243"/>
    </source>
</evidence>
<feature type="domain" description="CRESS-DNA virus Rep endonuclease" evidence="18">
    <location>
        <begin position="4"/>
        <end position="98"/>
    </location>
</feature>
<keyword evidence="12" id="KW-0190">Covalent protein-DNA linkage</keyword>
<dbReference type="Pfam" id="PF00910">
    <property type="entry name" value="RNA_helicase"/>
    <property type="match status" value="1"/>
</dbReference>
<evidence type="ECO:0000256" key="9">
    <source>
        <dbReference type="ARBA" id="ARBA00022741"/>
    </source>
</evidence>
<keyword evidence="8" id="KW-0479">Metal-binding</keyword>
<evidence type="ECO:0000256" key="10">
    <source>
        <dbReference type="ARBA" id="ARBA00022759"/>
    </source>
</evidence>
<dbReference type="Gene3D" id="3.40.1310.20">
    <property type="match status" value="1"/>
</dbReference>
<evidence type="ECO:0000256" key="3">
    <source>
        <dbReference type="ARBA" id="ARBA00008545"/>
    </source>
</evidence>
<dbReference type="GO" id="GO:0003723">
    <property type="term" value="F:RNA binding"/>
    <property type="evidence" value="ECO:0007669"/>
    <property type="project" value="InterPro"/>
</dbReference>
<dbReference type="EMBL" id="JX904478">
    <property type="protein sequence ID" value="AGA18411.1"/>
    <property type="molecule type" value="Genomic_DNA"/>
</dbReference>
<protein>
    <recommendedName>
        <fullName evidence="15">ATP-dependent helicase Rep</fullName>
    </recommendedName>
    <alternativeName>
        <fullName evidence="16">RepP</fullName>
    </alternativeName>
</protein>
<dbReference type="GO" id="GO:0016787">
    <property type="term" value="F:hydrolase activity"/>
    <property type="evidence" value="ECO:0007669"/>
    <property type="project" value="UniProtKB-KW"/>
</dbReference>
<keyword evidence="6" id="KW-0235">DNA replication</keyword>
<keyword evidence="20" id="KW-1185">Reference proteome</keyword>
<dbReference type="GO" id="GO:0006260">
    <property type="term" value="P:DNA replication"/>
    <property type="evidence" value="ECO:0007669"/>
    <property type="project" value="UniProtKB-KW"/>
</dbReference>
<dbReference type="GO" id="GO:0016779">
    <property type="term" value="F:nucleotidyltransferase activity"/>
    <property type="evidence" value="ECO:0007669"/>
    <property type="project" value="UniProtKB-KW"/>
</dbReference>
<evidence type="ECO:0000256" key="8">
    <source>
        <dbReference type="ARBA" id="ARBA00022723"/>
    </source>
</evidence>
<comment type="similarity">
    <text evidence="3">Belongs to the nanoviruses/circoviruses replication-associated protein family.</text>
</comment>
<accession>S4TE56</accession>
<evidence type="ECO:0000256" key="5">
    <source>
        <dbReference type="ARBA" id="ARBA00022695"/>
    </source>
</evidence>
<evidence type="ECO:0000256" key="11">
    <source>
        <dbReference type="ARBA" id="ARBA00022801"/>
    </source>
</evidence>
<keyword evidence="13" id="KW-0238">DNA-binding</keyword>
<evidence type="ECO:0000256" key="1">
    <source>
        <dbReference type="ARBA" id="ARBA00001936"/>
    </source>
</evidence>
<reference evidence="19 20" key="1">
    <citation type="journal article" date="2013" name="ISME J.">
        <title>Previously unknown and highly divergent ssDNA viruses populate the oceans.</title>
        <authorList>
            <person name="Labonte J.M."/>
            <person name="Suttle C.A."/>
        </authorList>
    </citation>
    <scope>NUCLEOTIDE SEQUENCE [LARGE SCALE GENOMIC DNA]</scope>
</reference>
<evidence type="ECO:0000256" key="7">
    <source>
        <dbReference type="ARBA" id="ARBA00022722"/>
    </source>
</evidence>
<dbReference type="GO" id="GO:0003724">
    <property type="term" value="F:RNA helicase activity"/>
    <property type="evidence" value="ECO:0007669"/>
    <property type="project" value="InterPro"/>
</dbReference>
<evidence type="ECO:0000313" key="20">
    <source>
        <dbReference type="Proteomes" id="UP001515070"/>
    </source>
</evidence>
<evidence type="ECO:0000259" key="18">
    <source>
        <dbReference type="PROSITE" id="PS52020"/>
    </source>
</evidence>
<comment type="subcellular location">
    <subcellularLocation>
        <location evidence="2">Host nucleus</location>
    </subcellularLocation>
</comment>
<evidence type="ECO:0000256" key="17">
    <source>
        <dbReference type="ARBA" id="ARBA00049360"/>
    </source>
</evidence>